<dbReference type="PANTHER" id="PTHR43249">
    <property type="entry name" value="UDP-N-ACETYL-2-AMINO-2-DEOXY-D-GLUCURONATE OXIDASE"/>
    <property type="match status" value="1"/>
</dbReference>
<dbReference type="Gene3D" id="3.30.360.10">
    <property type="entry name" value="Dihydrodipicolinate Reductase, domain 2"/>
    <property type="match status" value="1"/>
</dbReference>
<reference evidence="3" key="1">
    <citation type="journal article" date="2021" name="Environ. Microbiol.">
        <title>Genomic characterization of three novel Desulfobacterota classes expand the metabolic and phylogenetic diversity of the phylum.</title>
        <authorList>
            <person name="Murphy C.L."/>
            <person name="Biggerstaff J."/>
            <person name="Eichhorn A."/>
            <person name="Ewing E."/>
            <person name="Shahan R."/>
            <person name="Soriano D."/>
            <person name="Stewart S."/>
            <person name="VanMol K."/>
            <person name="Walker R."/>
            <person name="Walters P."/>
            <person name="Elshahed M.S."/>
            <person name="Youssef N.H."/>
        </authorList>
    </citation>
    <scope>NUCLEOTIDE SEQUENCE</scope>
    <source>
        <strain evidence="3">Zod_Metabat.24</strain>
    </source>
</reference>
<evidence type="ECO:0000313" key="3">
    <source>
        <dbReference type="EMBL" id="MBN1573047.1"/>
    </source>
</evidence>
<feature type="domain" description="Gfo/Idh/MocA-like oxidoreductase N-terminal" evidence="1">
    <location>
        <begin position="5"/>
        <end position="123"/>
    </location>
</feature>
<evidence type="ECO:0000259" key="1">
    <source>
        <dbReference type="Pfam" id="PF01408"/>
    </source>
</evidence>
<dbReference type="InterPro" id="IPR036291">
    <property type="entry name" value="NAD(P)-bd_dom_sf"/>
</dbReference>
<dbReference type="Pfam" id="PF01408">
    <property type="entry name" value="GFO_IDH_MocA"/>
    <property type="match status" value="1"/>
</dbReference>
<dbReference type="GO" id="GO:0000166">
    <property type="term" value="F:nucleotide binding"/>
    <property type="evidence" value="ECO:0007669"/>
    <property type="project" value="InterPro"/>
</dbReference>
<dbReference type="SUPFAM" id="SSF51735">
    <property type="entry name" value="NAD(P)-binding Rossmann-fold domains"/>
    <property type="match status" value="1"/>
</dbReference>
<dbReference type="Gene3D" id="3.40.50.720">
    <property type="entry name" value="NAD(P)-binding Rossmann-like Domain"/>
    <property type="match status" value="1"/>
</dbReference>
<sequence length="343" mass="38078">MKNMKMAMVGCGDIARYTALGAKLNRGIEISACMDIDKGRAAKFAKRFRIKSWFNDYEEMLENAEIDAVYIASPHDLHVKMIRSAISKGLDVLCEKPVATNIDDALVICRLSRESGRKVGINYQYRYDNGCYALVTAARGGELGDIYYGRCNVPWWRDQKYFEDSPWHRSLARSGGGTLLTQASHIVDIMLLCVGRPVSVIGVVDRKVFKDTEVEDTALGVIKTAGGGQVSVTSSMVAVPEQKVVAELYGSRGTGIYRGPESPKVDFKGVKVRKAKPPGRGLSNLHALFRSIEGFRRWVIEGERFLTPVEETLPVLSAIAAFYSSSKSGKWEPVDDRYLEFVD</sequence>
<accession>A0A9D8PPC7</accession>
<dbReference type="Proteomes" id="UP000809273">
    <property type="component" value="Unassembled WGS sequence"/>
</dbReference>
<organism evidence="3 4">
    <name type="scientific">Candidatus Zymogenus saltonus</name>
    <dbReference type="NCBI Taxonomy" id="2844893"/>
    <lineage>
        <taxon>Bacteria</taxon>
        <taxon>Deltaproteobacteria</taxon>
        <taxon>Candidatus Zymogenia</taxon>
        <taxon>Candidatus Zymogeniales</taxon>
        <taxon>Candidatus Zymogenaceae</taxon>
        <taxon>Candidatus Zymogenus</taxon>
    </lineage>
</organism>
<comment type="caution">
    <text evidence="3">The sequence shown here is derived from an EMBL/GenBank/DDBJ whole genome shotgun (WGS) entry which is preliminary data.</text>
</comment>
<evidence type="ECO:0000259" key="2">
    <source>
        <dbReference type="Pfam" id="PF22725"/>
    </source>
</evidence>
<dbReference type="SUPFAM" id="SSF55347">
    <property type="entry name" value="Glyceraldehyde-3-phosphate dehydrogenase-like, C-terminal domain"/>
    <property type="match status" value="1"/>
</dbReference>
<proteinExistence type="predicted"/>
<protein>
    <submittedName>
        <fullName evidence="3">Gfo/Idh/MocA family oxidoreductase</fullName>
    </submittedName>
</protein>
<dbReference type="AlphaFoldDB" id="A0A9D8PPC7"/>
<dbReference type="InterPro" id="IPR055170">
    <property type="entry name" value="GFO_IDH_MocA-like_dom"/>
</dbReference>
<reference evidence="3" key="2">
    <citation type="submission" date="2021-01" db="EMBL/GenBank/DDBJ databases">
        <authorList>
            <person name="Hahn C.R."/>
            <person name="Youssef N.H."/>
            <person name="Elshahed M."/>
        </authorList>
    </citation>
    <scope>NUCLEOTIDE SEQUENCE</scope>
    <source>
        <strain evidence="3">Zod_Metabat.24</strain>
    </source>
</reference>
<name>A0A9D8PPC7_9DELT</name>
<dbReference type="PANTHER" id="PTHR43249:SF1">
    <property type="entry name" value="D-GLUCOSIDE 3-DEHYDROGENASE"/>
    <property type="match status" value="1"/>
</dbReference>
<evidence type="ECO:0000313" key="4">
    <source>
        <dbReference type="Proteomes" id="UP000809273"/>
    </source>
</evidence>
<feature type="domain" description="GFO/IDH/MocA-like oxidoreductase" evidence="2">
    <location>
        <begin position="139"/>
        <end position="254"/>
    </location>
</feature>
<dbReference type="Pfam" id="PF22725">
    <property type="entry name" value="GFO_IDH_MocA_C3"/>
    <property type="match status" value="1"/>
</dbReference>
<gene>
    <name evidence="3" type="ORF">JW984_07625</name>
</gene>
<dbReference type="InterPro" id="IPR000683">
    <property type="entry name" value="Gfo/Idh/MocA-like_OxRdtase_N"/>
</dbReference>
<dbReference type="InterPro" id="IPR052515">
    <property type="entry name" value="Gfo/Idh/MocA_Oxidoreductase"/>
</dbReference>
<dbReference type="EMBL" id="JAFGIX010000036">
    <property type="protein sequence ID" value="MBN1573047.1"/>
    <property type="molecule type" value="Genomic_DNA"/>
</dbReference>